<reference evidence="4" key="1">
    <citation type="submission" date="2015-07" db="EMBL/GenBank/DDBJ databases">
        <authorList>
            <person name="Rodrigo-Torres Lidia"/>
            <person name="Arahal R.David."/>
        </authorList>
    </citation>
    <scope>NUCLEOTIDE SEQUENCE [LARGE SCALE GENOMIC DNA]</scope>
    <source>
        <strain evidence="4">CECT 4801</strain>
    </source>
</reference>
<feature type="transmembrane region" description="Helical" evidence="2">
    <location>
        <begin position="20"/>
        <end position="45"/>
    </location>
</feature>
<keyword evidence="4" id="KW-1185">Reference proteome</keyword>
<dbReference type="InterPro" id="IPR021273">
    <property type="entry name" value="DUF2852"/>
</dbReference>
<dbReference type="STRING" id="187304.B0E33_12030"/>
<dbReference type="Proteomes" id="UP000048926">
    <property type="component" value="Unassembled WGS sequence"/>
</dbReference>
<evidence type="ECO:0000256" key="2">
    <source>
        <dbReference type="SAM" id="Phobius"/>
    </source>
</evidence>
<keyword evidence="1" id="KW-0175">Coiled coil</keyword>
<protein>
    <recommendedName>
        <fullName evidence="5">DUF2852 domain-containing protein</fullName>
    </recommendedName>
</protein>
<keyword evidence="2" id="KW-0812">Transmembrane</keyword>
<dbReference type="EMBL" id="CXST01000003">
    <property type="protein sequence ID" value="CTQ46513.1"/>
    <property type="molecule type" value="Genomic_DNA"/>
</dbReference>
<evidence type="ECO:0000256" key="1">
    <source>
        <dbReference type="SAM" id="Coils"/>
    </source>
</evidence>
<evidence type="ECO:0000313" key="3">
    <source>
        <dbReference type="EMBL" id="CTQ46513.1"/>
    </source>
</evidence>
<proteinExistence type="predicted"/>
<dbReference type="Pfam" id="PF11014">
    <property type="entry name" value="DUF2852"/>
    <property type="match status" value="1"/>
</dbReference>
<name>A0A0M6YAG6_9HYPH</name>
<sequence length="144" mass="16758">MDRTMTTAKSCMIKPAWTPVTIGLMVLGFVAFWPLGLAMLAYILWGDRFEGMLRDAKDQWRGSPLKGAFEQMNTTAYARTGNVAFDDYRERELKRLEEERAKLDTMRAEFDDFLRELRRARDQEEFDRFMANRGRSTGDEATPL</sequence>
<organism evidence="3 4">
    <name type="scientific">Roseibium aggregatum</name>
    <dbReference type="NCBI Taxonomy" id="187304"/>
    <lineage>
        <taxon>Bacteria</taxon>
        <taxon>Pseudomonadati</taxon>
        <taxon>Pseudomonadota</taxon>
        <taxon>Alphaproteobacteria</taxon>
        <taxon>Hyphomicrobiales</taxon>
        <taxon>Stappiaceae</taxon>
        <taxon>Roseibium</taxon>
    </lineage>
</organism>
<keyword evidence="2" id="KW-0472">Membrane</keyword>
<accession>A0A0M6YAG6</accession>
<evidence type="ECO:0008006" key="5">
    <source>
        <dbReference type="Google" id="ProtNLM"/>
    </source>
</evidence>
<keyword evidence="2" id="KW-1133">Transmembrane helix</keyword>
<evidence type="ECO:0000313" key="4">
    <source>
        <dbReference type="Proteomes" id="UP000048926"/>
    </source>
</evidence>
<dbReference type="AlphaFoldDB" id="A0A0M6YAG6"/>
<gene>
    <name evidence="3" type="ORF">LAL4801_04972</name>
</gene>
<feature type="coiled-coil region" evidence="1">
    <location>
        <begin position="89"/>
        <end position="123"/>
    </location>
</feature>